<keyword evidence="2" id="KW-1185">Reference proteome</keyword>
<proteinExistence type="predicted"/>
<dbReference type="AlphaFoldDB" id="A0A2Z4LWF0"/>
<sequence length="40" mass="4769">MCIAQKKGDVKRHPPFYFNLFGINPSRILKSYFLMYALIF</sequence>
<evidence type="ECO:0000313" key="1">
    <source>
        <dbReference type="EMBL" id="AWX46069.1"/>
    </source>
</evidence>
<accession>A0A2Z4LWF0</accession>
<evidence type="ECO:0000313" key="2">
    <source>
        <dbReference type="Proteomes" id="UP000248536"/>
    </source>
</evidence>
<name>A0A2Z4LWF0_9FLAO</name>
<organism evidence="1 2">
    <name type="scientific">Flagellimonas maritima</name>
    <dbReference type="NCBI Taxonomy" id="1383885"/>
    <lineage>
        <taxon>Bacteria</taxon>
        <taxon>Pseudomonadati</taxon>
        <taxon>Bacteroidota</taxon>
        <taxon>Flavobacteriia</taxon>
        <taxon>Flavobacteriales</taxon>
        <taxon>Flavobacteriaceae</taxon>
        <taxon>Flagellimonas</taxon>
    </lineage>
</organism>
<dbReference type="EMBL" id="CP030104">
    <property type="protein sequence ID" value="AWX46069.1"/>
    <property type="molecule type" value="Genomic_DNA"/>
</dbReference>
<protein>
    <submittedName>
        <fullName evidence="1">Uncharacterized protein</fullName>
    </submittedName>
</protein>
<reference evidence="1 2" key="1">
    <citation type="submission" date="2018-06" db="EMBL/GenBank/DDBJ databases">
        <title>Spongiibacterium sp. HME9304 Genome sequencing and assembly.</title>
        <authorList>
            <person name="Kang H."/>
            <person name="Kim H."/>
            <person name="Joh K."/>
        </authorList>
    </citation>
    <scope>NUCLEOTIDE SEQUENCE [LARGE SCALE GENOMIC DNA]</scope>
    <source>
        <strain evidence="1 2">HME9304</strain>
    </source>
</reference>
<gene>
    <name evidence="1" type="ORF">HME9304_03101</name>
</gene>
<dbReference type="Proteomes" id="UP000248536">
    <property type="component" value="Chromosome"/>
</dbReference>
<dbReference type="KEGG" id="spon:HME9304_03101"/>